<dbReference type="SUPFAM" id="SSF52047">
    <property type="entry name" value="RNI-like"/>
    <property type="match status" value="1"/>
</dbReference>
<reference evidence="2" key="2">
    <citation type="submission" date="2023-06" db="EMBL/GenBank/DDBJ databases">
        <authorList>
            <person name="Swenson N.G."/>
            <person name="Wegrzyn J.L."/>
            <person name="Mcevoy S.L."/>
        </authorList>
    </citation>
    <scope>NUCLEOTIDE SEQUENCE</scope>
    <source>
        <strain evidence="2">NS2018</strain>
        <tissue evidence="2">Leaf</tissue>
    </source>
</reference>
<dbReference type="PANTHER" id="PTHR34145:SF28">
    <property type="entry name" value="F-BOX DOMAIN-CONTAINING PROTEIN"/>
    <property type="match status" value="1"/>
</dbReference>
<accession>A0AA39T6Y6</accession>
<dbReference type="Gene3D" id="1.20.1280.50">
    <property type="match status" value="1"/>
</dbReference>
<gene>
    <name evidence="2" type="ORF">LWI29_029876</name>
</gene>
<dbReference type="SUPFAM" id="SSF81383">
    <property type="entry name" value="F-box domain"/>
    <property type="match status" value="1"/>
</dbReference>
<protein>
    <recommendedName>
        <fullName evidence="1">F-box domain-containing protein</fullName>
    </recommendedName>
</protein>
<dbReference type="EMBL" id="JAUESC010000002">
    <property type="protein sequence ID" value="KAK0605707.1"/>
    <property type="molecule type" value="Genomic_DNA"/>
</dbReference>
<dbReference type="Pfam" id="PF23622">
    <property type="entry name" value="LRR_At1g61320_AtMIF1"/>
    <property type="match status" value="1"/>
</dbReference>
<name>A0AA39T6Y6_ACESA</name>
<evidence type="ECO:0000313" key="2">
    <source>
        <dbReference type="EMBL" id="KAK0605707.1"/>
    </source>
</evidence>
<dbReference type="PANTHER" id="PTHR34145">
    <property type="entry name" value="OS02G0105600 PROTEIN"/>
    <property type="match status" value="1"/>
</dbReference>
<dbReference type="InterPro" id="IPR055357">
    <property type="entry name" value="LRR_At1g61320_AtMIF1"/>
</dbReference>
<dbReference type="Proteomes" id="UP001168877">
    <property type="component" value="Unassembled WGS sequence"/>
</dbReference>
<feature type="domain" description="F-box" evidence="1">
    <location>
        <begin position="46"/>
        <end position="98"/>
    </location>
</feature>
<dbReference type="Pfam" id="PF24758">
    <property type="entry name" value="LRR_At5g56370"/>
    <property type="match status" value="1"/>
</dbReference>
<dbReference type="AlphaFoldDB" id="A0AA39T6Y6"/>
<dbReference type="InterPro" id="IPR053772">
    <property type="entry name" value="At1g61320/At1g61330-like"/>
</dbReference>
<dbReference type="InterPro" id="IPR055411">
    <property type="entry name" value="LRR_FXL15/At3g58940/PEG3-like"/>
</dbReference>
<dbReference type="Pfam" id="PF00646">
    <property type="entry name" value="F-box"/>
    <property type="match status" value="1"/>
</dbReference>
<sequence length="587" mass="67783">MARERRHSMKPWIEVAPSLLGYSLKASELLSEFTDLKIMEDQIVAVDRISELPDFIIHRIMSYLSTPQVTQTSVLSKRWNHLRSSYPILDFDQIYFEEEDLETKTIDKFIRFVDASLLRFCEAKVSMQKFRVSMTVFDVESVASLVDKWIGLAVASEVKELDLNVQTNYDTMCSLSLEEFDLDVQTNDNMYSPPGTIFSSKFVTTLKLRGCNLEKSSAYTIKFHSLKKLELNKVHIDEQMVQKFISECPLLEDLVLSICWHCKRICVSHLPKLKILTIDTSSSISFDFDNDFYHVESIEIVAPSLQQCTLACVKRPCMIEMAGCADLKYFNLTFSDILDQEFHNLISKFPLLEKLVVCDCFHLERVALSSNRLKELQIHQVIHSSCLSYIDIDAPNLLTFSYEYYSKPACSINVSHPCSWKVGVSHKCYGYEGLIWFDSIKKLLELAYDVEELSISISIWDTVDSFTLDKFQKRSPSLPREVRNLTIDAVDVQPSSYAALLDCLLWICYPRILSIKAYQGPSSIKFIMWLYEKMITRNAKCCNGQEIKCWQHYLKDVKMIPSKDSKPKLQSGIIRFHLDWCFSEHIG</sequence>
<proteinExistence type="predicted"/>
<dbReference type="InterPro" id="IPR032675">
    <property type="entry name" value="LRR_dom_sf"/>
</dbReference>
<dbReference type="Gene3D" id="3.80.10.10">
    <property type="entry name" value="Ribonuclease Inhibitor"/>
    <property type="match status" value="1"/>
</dbReference>
<evidence type="ECO:0000313" key="3">
    <source>
        <dbReference type="Proteomes" id="UP001168877"/>
    </source>
</evidence>
<dbReference type="InterPro" id="IPR036047">
    <property type="entry name" value="F-box-like_dom_sf"/>
</dbReference>
<evidence type="ECO:0000259" key="1">
    <source>
        <dbReference type="PROSITE" id="PS50181"/>
    </source>
</evidence>
<keyword evidence="3" id="KW-1185">Reference proteome</keyword>
<organism evidence="2 3">
    <name type="scientific">Acer saccharum</name>
    <name type="common">Sugar maple</name>
    <dbReference type="NCBI Taxonomy" id="4024"/>
    <lineage>
        <taxon>Eukaryota</taxon>
        <taxon>Viridiplantae</taxon>
        <taxon>Streptophyta</taxon>
        <taxon>Embryophyta</taxon>
        <taxon>Tracheophyta</taxon>
        <taxon>Spermatophyta</taxon>
        <taxon>Magnoliopsida</taxon>
        <taxon>eudicotyledons</taxon>
        <taxon>Gunneridae</taxon>
        <taxon>Pentapetalae</taxon>
        <taxon>rosids</taxon>
        <taxon>malvids</taxon>
        <taxon>Sapindales</taxon>
        <taxon>Sapindaceae</taxon>
        <taxon>Hippocastanoideae</taxon>
        <taxon>Acereae</taxon>
        <taxon>Acer</taxon>
    </lineage>
</organism>
<dbReference type="InterPro" id="IPR001810">
    <property type="entry name" value="F-box_dom"/>
</dbReference>
<reference evidence="2" key="1">
    <citation type="journal article" date="2022" name="Plant J.">
        <title>Strategies of tolerance reflected in two North American maple genomes.</title>
        <authorList>
            <person name="McEvoy S.L."/>
            <person name="Sezen U.U."/>
            <person name="Trouern-Trend A."/>
            <person name="McMahon S.M."/>
            <person name="Schaberg P.G."/>
            <person name="Yang J."/>
            <person name="Wegrzyn J.L."/>
            <person name="Swenson N.G."/>
        </authorList>
    </citation>
    <scope>NUCLEOTIDE SEQUENCE</scope>
    <source>
        <strain evidence="2">NS2018</strain>
    </source>
</reference>
<dbReference type="PROSITE" id="PS50181">
    <property type="entry name" value="FBOX"/>
    <property type="match status" value="1"/>
</dbReference>
<comment type="caution">
    <text evidence="2">The sequence shown here is derived from an EMBL/GenBank/DDBJ whole genome shotgun (WGS) entry which is preliminary data.</text>
</comment>